<organism evidence="2 3">
    <name type="scientific">Kordiimonas sediminis</name>
    <dbReference type="NCBI Taxonomy" id="1735581"/>
    <lineage>
        <taxon>Bacteria</taxon>
        <taxon>Pseudomonadati</taxon>
        <taxon>Pseudomonadota</taxon>
        <taxon>Alphaproteobacteria</taxon>
        <taxon>Kordiimonadales</taxon>
        <taxon>Kordiimonadaceae</taxon>
        <taxon>Kordiimonas</taxon>
    </lineage>
</organism>
<dbReference type="AlphaFoldDB" id="A0A919E5I6"/>
<evidence type="ECO:0000313" key="3">
    <source>
        <dbReference type="Proteomes" id="UP000630923"/>
    </source>
</evidence>
<keyword evidence="1" id="KW-0472">Membrane</keyword>
<protein>
    <submittedName>
        <fullName evidence="2">Uncharacterized protein</fullName>
    </submittedName>
</protein>
<name>A0A919E5I6_9PROT</name>
<keyword evidence="1" id="KW-1133">Transmembrane helix</keyword>
<dbReference type="RefSeq" id="WP_191250117.1">
    <property type="nucleotide sequence ID" value="NZ_BNCI01000001.1"/>
</dbReference>
<feature type="transmembrane region" description="Helical" evidence="1">
    <location>
        <begin position="22"/>
        <end position="39"/>
    </location>
</feature>
<evidence type="ECO:0000256" key="1">
    <source>
        <dbReference type="SAM" id="Phobius"/>
    </source>
</evidence>
<reference evidence="2" key="1">
    <citation type="journal article" date="2014" name="Int. J. Syst. Evol. Microbiol.">
        <title>Complete genome sequence of Corynebacterium casei LMG S-19264T (=DSM 44701T), isolated from a smear-ripened cheese.</title>
        <authorList>
            <consortium name="US DOE Joint Genome Institute (JGI-PGF)"/>
            <person name="Walter F."/>
            <person name="Albersmeier A."/>
            <person name="Kalinowski J."/>
            <person name="Ruckert C."/>
        </authorList>
    </citation>
    <scope>NUCLEOTIDE SEQUENCE</scope>
    <source>
        <strain evidence="2">KCTC 42590</strain>
    </source>
</reference>
<sequence>MPDPSPPQETADLVKLRLRCRVLLLASIVPLAISCFHLFTNSGAWLENGWMHLALASGMILWAIAEIHRITYVLRAGRWFWW</sequence>
<proteinExistence type="predicted"/>
<accession>A0A919E5I6</accession>
<dbReference type="EMBL" id="BNCI01000001">
    <property type="protein sequence ID" value="GHF15129.1"/>
    <property type="molecule type" value="Genomic_DNA"/>
</dbReference>
<evidence type="ECO:0000313" key="2">
    <source>
        <dbReference type="EMBL" id="GHF15129.1"/>
    </source>
</evidence>
<keyword evidence="1" id="KW-0812">Transmembrane</keyword>
<dbReference type="Proteomes" id="UP000630923">
    <property type="component" value="Unassembled WGS sequence"/>
</dbReference>
<gene>
    <name evidence="2" type="ORF">GCM10017044_06590</name>
</gene>
<comment type="caution">
    <text evidence="2">The sequence shown here is derived from an EMBL/GenBank/DDBJ whole genome shotgun (WGS) entry which is preliminary data.</text>
</comment>
<feature type="transmembrane region" description="Helical" evidence="1">
    <location>
        <begin position="51"/>
        <end position="74"/>
    </location>
</feature>
<keyword evidence="3" id="KW-1185">Reference proteome</keyword>
<reference evidence="2" key="2">
    <citation type="submission" date="2020-09" db="EMBL/GenBank/DDBJ databases">
        <authorList>
            <person name="Sun Q."/>
            <person name="Kim S."/>
        </authorList>
    </citation>
    <scope>NUCLEOTIDE SEQUENCE</scope>
    <source>
        <strain evidence="2">KCTC 42590</strain>
    </source>
</reference>